<dbReference type="Proteomes" id="UP000813215">
    <property type="component" value="Unassembled WGS sequence"/>
</dbReference>
<sequence>MPTIYKFSDGRRRTGGQPWTDCEGILFNALLHEHYRFGCNVAVSGKIVDFRFYGTPLLIELHGSIHKNPDKQKLDEAKRIYLESKGYTILYLTNKQVLTDLDECLNTIREAYLPFVPHVKLSRRDCV</sequence>
<dbReference type="InterPro" id="IPR007569">
    <property type="entry name" value="DUF559"/>
</dbReference>
<feature type="domain" description="DUF559" evidence="1">
    <location>
        <begin position="33"/>
        <end position="110"/>
    </location>
</feature>
<dbReference type="Pfam" id="PF04480">
    <property type="entry name" value="DUF559"/>
    <property type="match status" value="1"/>
</dbReference>
<keyword evidence="2" id="KW-0540">Nuclease</keyword>
<comment type="caution">
    <text evidence="2">The sequence shown here is derived from an EMBL/GenBank/DDBJ whole genome shotgun (WGS) entry which is preliminary data.</text>
</comment>
<dbReference type="GO" id="GO:0004519">
    <property type="term" value="F:endonuclease activity"/>
    <property type="evidence" value="ECO:0007669"/>
    <property type="project" value="UniProtKB-KW"/>
</dbReference>
<dbReference type="SUPFAM" id="SSF52980">
    <property type="entry name" value="Restriction endonuclease-like"/>
    <property type="match status" value="1"/>
</dbReference>
<evidence type="ECO:0000259" key="1">
    <source>
        <dbReference type="Pfam" id="PF04480"/>
    </source>
</evidence>
<reference evidence="2" key="2">
    <citation type="journal article" date="2022" name="Microbiol. Resour. Announc.">
        <title>Metagenome Sequencing to Explore Phylogenomics of Terrestrial Cyanobacteria.</title>
        <authorList>
            <person name="Ward R.D."/>
            <person name="Stajich J.E."/>
            <person name="Johansen J.R."/>
            <person name="Huntemann M."/>
            <person name="Clum A."/>
            <person name="Foster B."/>
            <person name="Foster B."/>
            <person name="Roux S."/>
            <person name="Palaniappan K."/>
            <person name="Varghese N."/>
            <person name="Mukherjee S."/>
            <person name="Reddy T.B.K."/>
            <person name="Daum C."/>
            <person name="Copeland A."/>
            <person name="Chen I.A."/>
            <person name="Ivanova N.N."/>
            <person name="Kyrpides N.C."/>
            <person name="Shapiro N."/>
            <person name="Eloe-Fadrosh E.A."/>
            <person name="Pietrasiak N."/>
        </authorList>
    </citation>
    <scope>NUCLEOTIDE SEQUENCE</scope>
    <source>
        <strain evidence="2">HA4357-MV3</strain>
    </source>
</reference>
<keyword evidence="2" id="KW-0378">Hydrolase</keyword>
<gene>
    <name evidence="2" type="ORF">KME28_20380</name>
</gene>
<dbReference type="Gene3D" id="3.40.960.10">
    <property type="entry name" value="VSR Endonuclease"/>
    <property type="match status" value="1"/>
</dbReference>
<accession>A0A9E3HC42</accession>
<evidence type="ECO:0000313" key="2">
    <source>
        <dbReference type="EMBL" id="MBW4434001.1"/>
    </source>
</evidence>
<proteinExistence type="predicted"/>
<protein>
    <submittedName>
        <fullName evidence="2">Endonuclease domain-containing protein</fullName>
    </submittedName>
</protein>
<dbReference type="EMBL" id="JAHHHW010000119">
    <property type="protein sequence ID" value="MBW4434001.1"/>
    <property type="molecule type" value="Genomic_DNA"/>
</dbReference>
<dbReference type="AlphaFoldDB" id="A0A9E3HC42"/>
<keyword evidence="2" id="KW-0255">Endonuclease</keyword>
<reference evidence="2" key="1">
    <citation type="submission" date="2021-05" db="EMBL/GenBank/DDBJ databases">
        <authorList>
            <person name="Pietrasiak N."/>
            <person name="Ward R."/>
            <person name="Stajich J.E."/>
            <person name="Kurbessoian T."/>
        </authorList>
    </citation>
    <scope>NUCLEOTIDE SEQUENCE</scope>
    <source>
        <strain evidence="2">HA4357-MV3</strain>
    </source>
</reference>
<evidence type="ECO:0000313" key="3">
    <source>
        <dbReference type="Proteomes" id="UP000813215"/>
    </source>
</evidence>
<organism evidence="2 3">
    <name type="scientific">Pelatocladus maniniholoensis HA4357-MV3</name>
    <dbReference type="NCBI Taxonomy" id="1117104"/>
    <lineage>
        <taxon>Bacteria</taxon>
        <taxon>Bacillati</taxon>
        <taxon>Cyanobacteriota</taxon>
        <taxon>Cyanophyceae</taxon>
        <taxon>Nostocales</taxon>
        <taxon>Nostocaceae</taxon>
        <taxon>Pelatocladus</taxon>
    </lineage>
</organism>
<dbReference type="InterPro" id="IPR011335">
    <property type="entry name" value="Restrct_endonuc-II-like"/>
</dbReference>
<name>A0A9E3HC42_9NOST</name>